<reference evidence="2 3" key="1">
    <citation type="submission" date="2019-09" db="EMBL/GenBank/DDBJ databases">
        <title>A chromosome-level genome assembly of the Chinese tupelo Nyssa sinensis.</title>
        <authorList>
            <person name="Yang X."/>
            <person name="Kang M."/>
            <person name="Yang Y."/>
            <person name="Xiong H."/>
            <person name="Wang M."/>
            <person name="Zhang Z."/>
            <person name="Wang Z."/>
            <person name="Wu H."/>
            <person name="Ma T."/>
            <person name="Liu J."/>
            <person name="Xi Z."/>
        </authorList>
    </citation>
    <scope>NUCLEOTIDE SEQUENCE [LARGE SCALE GENOMIC DNA]</scope>
    <source>
        <strain evidence="2">J267</strain>
        <tissue evidence="2">Leaf</tissue>
    </source>
</reference>
<sequence length="119" mass="12968">MESRNWCYRSFFSKLRLRSTIMDLGGAIELPRSTDAQDVSTDSPTVTLLPTKWGFGRGENCGVVGTGTGGATESVDLTSIPSNYTYSTNPIEPAASDPKELLPRQRQRRRLGSSQAALN</sequence>
<dbReference type="EMBL" id="CM018052">
    <property type="protein sequence ID" value="KAA8515189.1"/>
    <property type="molecule type" value="Genomic_DNA"/>
</dbReference>
<accession>A0A5J4ZBF0</accession>
<gene>
    <name evidence="2" type="ORF">F0562_018368</name>
</gene>
<organism evidence="2 3">
    <name type="scientific">Nyssa sinensis</name>
    <dbReference type="NCBI Taxonomy" id="561372"/>
    <lineage>
        <taxon>Eukaryota</taxon>
        <taxon>Viridiplantae</taxon>
        <taxon>Streptophyta</taxon>
        <taxon>Embryophyta</taxon>
        <taxon>Tracheophyta</taxon>
        <taxon>Spermatophyta</taxon>
        <taxon>Magnoliopsida</taxon>
        <taxon>eudicotyledons</taxon>
        <taxon>Gunneridae</taxon>
        <taxon>Pentapetalae</taxon>
        <taxon>asterids</taxon>
        <taxon>Cornales</taxon>
        <taxon>Nyssaceae</taxon>
        <taxon>Nyssa</taxon>
    </lineage>
</organism>
<evidence type="ECO:0000313" key="2">
    <source>
        <dbReference type="EMBL" id="KAA8515189.1"/>
    </source>
</evidence>
<evidence type="ECO:0000313" key="3">
    <source>
        <dbReference type="Proteomes" id="UP000325577"/>
    </source>
</evidence>
<protein>
    <submittedName>
        <fullName evidence="2">Uncharacterized protein</fullName>
    </submittedName>
</protein>
<feature type="region of interest" description="Disordered" evidence="1">
    <location>
        <begin position="82"/>
        <end position="119"/>
    </location>
</feature>
<name>A0A5J4ZBF0_9ASTE</name>
<dbReference type="Proteomes" id="UP000325577">
    <property type="component" value="Linkage Group LG9"/>
</dbReference>
<keyword evidence="3" id="KW-1185">Reference proteome</keyword>
<proteinExistence type="predicted"/>
<evidence type="ECO:0000256" key="1">
    <source>
        <dbReference type="SAM" id="MobiDB-lite"/>
    </source>
</evidence>
<dbReference type="AlphaFoldDB" id="A0A5J4ZBF0"/>